<comment type="caution">
    <text evidence="1">The sequence shown here is derived from an EMBL/GenBank/DDBJ whole genome shotgun (WGS) entry which is preliminary data.</text>
</comment>
<accession>A0A4V5ZPI8</accession>
<sequence>MTYEGPRSELETRLDPEDRVIDDDGIDVTYRIRDAAGTDVMGVLAVTDRVTGEYILEVDVDADSIFAVTAEASDRSDHDGIGGYRLVIETDGEERLAAYDKSTLLVYGESGEILRDRSLIPSGVEI</sequence>
<reference evidence="1 2" key="1">
    <citation type="submission" date="2019-04" db="EMBL/GenBank/DDBJ databases">
        <title>Natronomonas sp. F20-122 a newhaloarchaeon isolated from a saline saltern of Isla Bacuta, Huelva, Spain.</title>
        <authorList>
            <person name="Duran-Viseras A."/>
            <person name="Sanchez-Porro C."/>
            <person name="Ventosa A."/>
        </authorList>
    </citation>
    <scope>NUCLEOTIDE SEQUENCE [LARGE SCALE GENOMIC DNA]</scope>
    <source>
        <strain evidence="1 2">F20-122</strain>
    </source>
</reference>
<evidence type="ECO:0000313" key="1">
    <source>
        <dbReference type="EMBL" id="TKR27803.1"/>
    </source>
</evidence>
<proteinExistence type="predicted"/>
<organism evidence="1 2">
    <name type="scientific">Natronomonas salsuginis</name>
    <dbReference type="NCBI Taxonomy" id="2217661"/>
    <lineage>
        <taxon>Archaea</taxon>
        <taxon>Methanobacteriati</taxon>
        <taxon>Methanobacteriota</taxon>
        <taxon>Stenosarchaea group</taxon>
        <taxon>Halobacteria</taxon>
        <taxon>Halobacteriales</taxon>
        <taxon>Natronomonadaceae</taxon>
        <taxon>Natronomonas</taxon>
    </lineage>
</organism>
<keyword evidence="2" id="KW-1185">Reference proteome</keyword>
<gene>
    <name evidence="1" type="ORF">DM868_01560</name>
</gene>
<dbReference type="Pfam" id="PF19106">
    <property type="entry name" value="DUF5793"/>
    <property type="match status" value="1"/>
</dbReference>
<dbReference type="Proteomes" id="UP000308037">
    <property type="component" value="Unassembled WGS sequence"/>
</dbReference>
<dbReference type="EMBL" id="QKNX01000001">
    <property type="protein sequence ID" value="TKR27803.1"/>
    <property type="molecule type" value="Genomic_DNA"/>
</dbReference>
<dbReference type="OrthoDB" id="311801at2157"/>
<dbReference type="InterPro" id="IPR043811">
    <property type="entry name" value="DUF5793"/>
</dbReference>
<name>A0A4V5ZPI8_9EURY</name>
<protein>
    <submittedName>
        <fullName evidence="1">Uncharacterized protein</fullName>
    </submittedName>
</protein>
<dbReference type="AlphaFoldDB" id="A0A4V5ZPI8"/>
<evidence type="ECO:0000313" key="2">
    <source>
        <dbReference type="Proteomes" id="UP000308037"/>
    </source>
</evidence>